<feature type="transmembrane region" description="Helical" evidence="6">
    <location>
        <begin position="174"/>
        <end position="192"/>
    </location>
</feature>
<evidence type="ECO:0000256" key="4">
    <source>
        <dbReference type="ARBA" id="ARBA00022989"/>
    </source>
</evidence>
<evidence type="ECO:0000256" key="2">
    <source>
        <dbReference type="ARBA" id="ARBA00022475"/>
    </source>
</evidence>
<evidence type="ECO:0000313" key="7">
    <source>
        <dbReference type="EMBL" id="RGT56212.1"/>
    </source>
</evidence>
<evidence type="ECO:0000313" key="8">
    <source>
        <dbReference type="Proteomes" id="UP000284731"/>
    </source>
</evidence>
<organism evidence="7 8">
    <name type="scientific">Solobacterium moorei</name>
    <dbReference type="NCBI Taxonomy" id="102148"/>
    <lineage>
        <taxon>Bacteria</taxon>
        <taxon>Bacillati</taxon>
        <taxon>Bacillota</taxon>
        <taxon>Erysipelotrichia</taxon>
        <taxon>Erysipelotrichales</taxon>
        <taxon>Erysipelotrichaceae</taxon>
        <taxon>Solobacterium</taxon>
    </lineage>
</organism>
<feature type="transmembrane region" description="Helical" evidence="6">
    <location>
        <begin position="12"/>
        <end position="34"/>
    </location>
</feature>
<dbReference type="PANTHER" id="PTHR30250:SF21">
    <property type="entry name" value="LIPID II FLIPPASE MURJ"/>
    <property type="match status" value="1"/>
</dbReference>
<accession>A0A412PF08</accession>
<feature type="transmembrane region" description="Helical" evidence="6">
    <location>
        <begin position="309"/>
        <end position="329"/>
    </location>
</feature>
<proteinExistence type="predicted"/>
<keyword evidence="3 6" id="KW-0812">Transmembrane</keyword>
<keyword evidence="5 6" id="KW-0472">Membrane</keyword>
<gene>
    <name evidence="7" type="ORF">DWX20_05235</name>
</gene>
<dbReference type="Proteomes" id="UP000284731">
    <property type="component" value="Unassembled WGS sequence"/>
</dbReference>
<protein>
    <submittedName>
        <fullName evidence="7">Polysaccharide biosynthesis protein</fullName>
    </submittedName>
</protein>
<feature type="transmembrane region" description="Helical" evidence="6">
    <location>
        <begin position="379"/>
        <end position="403"/>
    </location>
</feature>
<dbReference type="InterPro" id="IPR050833">
    <property type="entry name" value="Poly_Biosynth_Transport"/>
</dbReference>
<dbReference type="AlphaFoldDB" id="A0A412PF08"/>
<sequence length="547" mass="60787">MKETNTIKKSFIASSLTTSAGIFITKLIGLFYIVPFKAIVGQQDMIYYSAAFDYYTILLQICSAGIPFALAALVAKYLSKNDYKTVILVRILATSLLMVSGFVMAVLFIGFSGPLAARALGGISYSANELAAMQNSFVILAMALFLVSVLYSYRGYYQGAKEMQQYSLSQVIEQFVRVGFLLGAGWFVVYILHLPKIVYIYTAVGGTGVGAMVALLQFMNFDRKHFRDVQQKAKRQSTNSVAIKELIREFVMYVIPFLLSSILANSQVLVNTNFFVSVMEGLGMQHSQATMLLSIIQTNCDKLTSIPQVIGNGFAAGAVPFITVSLVHADWKGLRKSLEDCLGTVFFIVIPVCVSMAALSGPIYYIMYGAKELEYGQVALFWSSILAFGTTVTPVLLSILLSLKMRRHTLIYFLIGFLVKVVTFYPCCYLFGYSGAIISSILCEITFIALSIYKIQKTYPVRVKNMIIRLLKIIICCFAMNGIYVIVRWIGIDPTQYSRLLAIVLVGMIGSLGMGVYFASSELFRLPKSIFHRDLRGMFNRILRRGA</sequence>
<evidence type="ECO:0000256" key="1">
    <source>
        <dbReference type="ARBA" id="ARBA00004651"/>
    </source>
</evidence>
<comment type="subcellular location">
    <subcellularLocation>
        <location evidence="1">Cell membrane</location>
        <topology evidence="1">Multi-pass membrane protein</topology>
    </subcellularLocation>
</comment>
<feature type="transmembrane region" description="Helical" evidence="6">
    <location>
        <begin position="467"/>
        <end position="491"/>
    </location>
</feature>
<name>A0A412PF08_9FIRM</name>
<feature type="transmembrane region" description="Helical" evidence="6">
    <location>
        <begin position="54"/>
        <end position="75"/>
    </location>
</feature>
<feature type="transmembrane region" description="Helical" evidence="6">
    <location>
        <begin position="250"/>
        <end position="270"/>
    </location>
</feature>
<keyword evidence="2" id="KW-1003">Cell membrane</keyword>
<comment type="caution">
    <text evidence="7">The sequence shown here is derived from an EMBL/GenBank/DDBJ whole genome shotgun (WGS) entry which is preliminary data.</text>
</comment>
<feature type="transmembrane region" description="Helical" evidence="6">
    <location>
        <begin position="131"/>
        <end position="153"/>
    </location>
</feature>
<evidence type="ECO:0000256" key="6">
    <source>
        <dbReference type="SAM" id="Phobius"/>
    </source>
</evidence>
<evidence type="ECO:0000256" key="5">
    <source>
        <dbReference type="ARBA" id="ARBA00023136"/>
    </source>
</evidence>
<keyword evidence="4 6" id="KW-1133">Transmembrane helix</keyword>
<dbReference type="Pfam" id="PF01943">
    <property type="entry name" value="Polysacc_synt"/>
    <property type="match status" value="1"/>
</dbReference>
<dbReference type="GO" id="GO:0005886">
    <property type="term" value="C:plasma membrane"/>
    <property type="evidence" value="ECO:0007669"/>
    <property type="project" value="UniProtKB-SubCell"/>
</dbReference>
<dbReference type="InterPro" id="IPR002797">
    <property type="entry name" value="Polysacc_synth"/>
</dbReference>
<reference evidence="7 8" key="1">
    <citation type="submission" date="2018-08" db="EMBL/GenBank/DDBJ databases">
        <title>A genome reference for cultivated species of the human gut microbiota.</title>
        <authorList>
            <person name="Zou Y."/>
            <person name="Xue W."/>
            <person name="Luo G."/>
        </authorList>
    </citation>
    <scope>NUCLEOTIDE SEQUENCE [LARGE SCALE GENOMIC DNA]</scope>
    <source>
        <strain evidence="7 8">AF18-46</strain>
    </source>
</reference>
<feature type="transmembrane region" description="Helical" evidence="6">
    <location>
        <begin position="87"/>
        <end position="111"/>
    </location>
</feature>
<feature type="transmembrane region" description="Helical" evidence="6">
    <location>
        <begin position="410"/>
        <end position="432"/>
    </location>
</feature>
<feature type="transmembrane region" description="Helical" evidence="6">
    <location>
        <begin position="341"/>
        <end position="367"/>
    </location>
</feature>
<dbReference type="RefSeq" id="WP_118764748.1">
    <property type="nucleotide sequence ID" value="NZ_CABJCF010000002.1"/>
</dbReference>
<evidence type="ECO:0000256" key="3">
    <source>
        <dbReference type="ARBA" id="ARBA00022692"/>
    </source>
</evidence>
<feature type="transmembrane region" description="Helical" evidence="6">
    <location>
        <begin position="198"/>
        <end position="218"/>
    </location>
</feature>
<dbReference type="EMBL" id="QRWX01000002">
    <property type="protein sequence ID" value="RGT56212.1"/>
    <property type="molecule type" value="Genomic_DNA"/>
</dbReference>
<dbReference type="PANTHER" id="PTHR30250">
    <property type="entry name" value="PST FAMILY PREDICTED COLANIC ACID TRANSPORTER"/>
    <property type="match status" value="1"/>
</dbReference>
<feature type="transmembrane region" description="Helical" evidence="6">
    <location>
        <begin position="438"/>
        <end position="455"/>
    </location>
</feature>
<feature type="transmembrane region" description="Helical" evidence="6">
    <location>
        <begin position="497"/>
        <end position="519"/>
    </location>
</feature>